<reference evidence="1 2" key="1">
    <citation type="submission" date="2016-03" db="EMBL/GenBank/DDBJ databases">
        <authorList>
            <person name="Ploux O."/>
        </authorList>
    </citation>
    <scope>NUCLEOTIDE SEQUENCE [LARGE SCALE GENOMIC DNA]</scope>
    <source>
        <strain evidence="1 2">EC13</strain>
    </source>
</reference>
<evidence type="ECO:0000313" key="1">
    <source>
        <dbReference type="EMBL" id="KYG64374.1"/>
    </source>
</evidence>
<name>A0A161PRG9_BDEBC</name>
<dbReference type="OrthoDB" id="329419at2"/>
<comment type="caution">
    <text evidence="1">The sequence shown here is derived from an EMBL/GenBank/DDBJ whole genome shotgun (WGS) entry which is preliminary data.</text>
</comment>
<accession>A0A161PRG9</accession>
<dbReference type="Pfam" id="PF18856">
    <property type="entry name" value="baeRF_family12"/>
    <property type="match status" value="1"/>
</dbReference>
<dbReference type="EMBL" id="LUKD01000006">
    <property type="protein sequence ID" value="KYG64374.1"/>
    <property type="molecule type" value="Genomic_DNA"/>
</dbReference>
<dbReference type="AlphaFoldDB" id="A0A161PRG9"/>
<evidence type="ECO:0008006" key="3">
    <source>
        <dbReference type="Google" id="ProtNLM"/>
    </source>
</evidence>
<evidence type="ECO:0000313" key="2">
    <source>
        <dbReference type="Proteomes" id="UP000075799"/>
    </source>
</evidence>
<dbReference type="InterPro" id="IPR041374">
    <property type="entry name" value="BaeRF_family12"/>
</dbReference>
<dbReference type="Proteomes" id="UP000075799">
    <property type="component" value="Unassembled WGS sequence"/>
</dbReference>
<proteinExistence type="predicted"/>
<protein>
    <recommendedName>
        <fullName evidence="3">Host attachment protein</fullName>
    </recommendedName>
</protein>
<gene>
    <name evidence="1" type="ORF">AZI87_13890</name>
</gene>
<dbReference type="RefSeq" id="WP_063208471.1">
    <property type="nucleotide sequence ID" value="NZ_CP168967.1"/>
</dbReference>
<organism evidence="1 2">
    <name type="scientific">Bdellovibrio bacteriovorus</name>
    <dbReference type="NCBI Taxonomy" id="959"/>
    <lineage>
        <taxon>Bacteria</taxon>
        <taxon>Pseudomonadati</taxon>
        <taxon>Bdellovibrionota</taxon>
        <taxon>Bdellovibrionia</taxon>
        <taxon>Bdellovibrionales</taxon>
        <taxon>Pseudobdellovibrionaceae</taxon>
        <taxon>Bdellovibrio</taxon>
    </lineage>
</organism>
<sequence>MKTWICVVNRSEAKIFEHGNNRSADVQFVTKLSNPRGRLKAQDINADKPGSFVSGFTTHGMGREKIDSPTEHVAQEFAKQVSQFLYDSCQQHLFEELVLIAEPQCLGRLRGLLSKEVRQCIVQEIPKDLVTAATTTDLKERLWPMSDLRSATI</sequence>